<dbReference type="SUPFAM" id="SSF53756">
    <property type="entry name" value="UDP-Glycosyltransferase/glycogen phosphorylase"/>
    <property type="match status" value="1"/>
</dbReference>
<name>A0ABT4RYT0_9FLAO</name>
<evidence type="ECO:0000313" key="2">
    <source>
        <dbReference type="Proteomes" id="UP001149142"/>
    </source>
</evidence>
<sequence>MKKSLLIIGFVWPEPNSSAAGSRMLQLINMFLKANYEVTFATTCVKTENAFDLKSIKVKAETIQLNHSSFDTFIKKLNPSVVMFDRFMTEEQFGWRVSQHCPNAFKILDTEDLHFLRKGRHEALKNNAFFDISYLQNDYAKREIASILRCDLTFIISQVEQDILITQFGIKLNLLHYLPFLLDPISIEAQKAVPNFKERANFITIGNFLHEPNTDAIRFLKSEIWPIIRQKLPDAQMHIYGAYAAQKHKQLEDKHQGFLIKGYTDNVSEVVKNAKVLLAPLRFGAGLKGKLIDAMQNGTPCITTTIGAEGMYGTIRDTNAFIADDPEQFAKHAIELYTNKIYWRGKQKNGFMILNTLYDKNIYLKDTIETIENLQADLIAHRQQNFIGQMLTHHTLQSNKYMSKWIEEKNK</sequence>
<gene>
    <name evidence="1" type="ORF">OOZ35_05580</name>
</gene>
<dbReference type="Pfam" id="PF13692">
    <property type="entry name" value="Glyco_trans_1_4"/>
    <property type="match status" value="1"/>
</dbReference>
<organism evidence="1 2">
    <name type="scientific">Mesoflavibacter profundi</name>
    <dbReference type="NCBI Taxonomy" id="2708110"/>
    <lineage>
        <taxon>Bacteria</taxon>
        <taxon>Pseudomonadati</taxon>
        <taxon>Bacteroidota</taxon>
        <taxon>Flavobacteriia</taxon>
        <taxon>Flavobacteriales</taxon>
        <taxon>Flavobacteriaceae</taxon>
        <taxon>Mesoflavibacter</taxon>
    </lineage>
</organism>
<comment type="caution">
    <text evidence="1">The sequence shown here is derived from an EMBL/GenBank/DDBJ whole genome shotgun (WGS) entry which is preliminary data.</text>
</comment>
<reference evidence="1" key="1">
    <citation type="submission" date="2022-11" db="EMBL/GenBank/DDBJ databases">
        <title>Refractory cell wall polysaccharides provide important carbon source for microbial heterotrophs in the hadal ocean.</title>
        <authorList>
            <person name="Zhu X."/>
        </authorList>
    </citation>
    <scope>NUCLEOTIDE SEQUENCE</scope>
    <source>
        <strain evidence="1">MTRN7</strain>
    </source>
</reference>
<dbReference type="Proteomes" id="UP001149142">
    <property type="component" value="Unassembled WGS sequence"/>
</dbReference>
<dbReference type="Gene3D" id="3.40.50.2000">
    <property type="entry name" value="Glycogen Phosphorylase B"/>
    <property type="match status" value="1"/>
</dbReference>
<protein>
    <submittedName>
        <fullName evidence="1">Glycosyltransferase family 4 protein</fullName>
    </submittedName>
</protein>
<accession>A0ABT4RYT0</accession>
<proteinExistence type="predicted"/>
<evidence type="ECO:0000313" key="1">
    <source>
        <dbReference type="EMBL" id="MDA0176963.1"/>
    </source>
</evidence>
<keyword evidence="2" id="KW-1185">Reference proteome</keyword>
<dbReference type="CDD" id="cd03801">
    <property type="entry name" value="GT4_PimA-like"/>
    <property type="match status" value="1"/>
</dbReference>
<dbReference type="EMBL" id="JAPFGC010000002">
    <property type="protein sequence ID" value="MDA0176963.1"/>
    <property type="molecule type" value="Genomic_DNA"/>
</dbReference>
<dbReference type="RefSeq" id="WP_270005265.1">
    <property type="nucleotide sequence ID" value="NZ_JAPFGC010000002.1"/>
</dbReference>